<accession>Q0JWJ7</accession>
<proteinExistence type="predicted"/>
<gene>
    <name evidence="2" type="ORF">DSMT0087</name>
</gene>
<dbReference type="SUPFAM" id="SSF48317">
    <property type="entry name" value="Acid phosphatase/Vanadium-dependent haloperoxidase"/>
    <property type="match status" value="1"/>
</dbReference>
<dbReference type="AlphaFoldDB" id="Q0JWJ7"/>
<feature type="transmembrane region" description="Helical" evidence="1">
    <location>
        <begin position="185"/>
        <end position="204"/>
    </location>
</feature>
<keyword evidence="1" id="KW-0472">Membrane</keyword>
<feature type="transmembrane region" description="Helical" evidence="1">
    <location>
        <begin position="224"/>
        <end position="245"/>
    </location>
</feature>
<evidence type="ECO:0000313" key="2">
    <source>
        <dbReference type="EMBL" id="CAK51168.1"/>
    </source>
</evidence>
<name>Q0JWJ7_STRAM</name>
<keyword evidence="1" id="KW-0812">Transmembrane</keyword>
<reference evidence="2" key="1">
    <citation type="journal article" date="2006" name="J. Bacteriol.">
        <title>Intraspecific variability of the terminal inverted repeats of the linear chromosome of Streptomyces ambofaciens.</title>
        <authorList>
            <person name="Choulet F."/>
            <person name="Gallois A."/>
            <person name="Aigle B."/>
            <person name="Mangenot S."/>
            <person name="Gerbaud C."/>
            <person name="Truong C."/>
            <person name="Francou F.X."/>
            <person name="Borges F."/>
            <person name="Fourrier C."/>
            <person name="Guerineau M."/>
            <person name="Decaris B."/>
            <person name="Barbe V."/>
            <person name="Pernodet J.L."/>
            <person name="Leblond P."/>
        </authorList>
    </citation>
    <scope>NUCLEOTIDE SEQUENCE</scope>
    <source>
        <strain evidence="2">DSM40697</strain>
    </source>
</reference>
<evidence type="ECO:0000256" key="1">
    <source>
        <dbReference type="SAM" id="Phobius"/>
    </source>
</evidence>
<keyword evidence="1" id="KW-1133">Transmembrane helix</keyword>
<dbReference type="EMBL" id="AM279695">
    <property type="protein sequence ID" value="CAK51168.1"/>
    <property type="molecule type" value="Genomic_DNA"/>
</dbReference>
<organism evidence="2">
    <name type="scientific">Streptomyces ambofaciens</name>
    <dbReference type="NCBI Taxonomy" id="1889"/>
    <lineage>
        <taxon>Bacteria</taxon>
        <taxon>Bacillati</taxon>
        <taxon>Actinomycetota</taxon>
        <taxon>Actinomycetes</taxon>
        <taxon>Kitasatosporales</taxon>
        <taxon>Streptomycetaceae</taxon>
        <taxon>Streptomyces</taxon>
    </lineage>
</organism>
<feature type="transmembrane region" description="Helical" evidence="1">
    <location>
        <begin position="91"/>
        <end position="110"/>
    </location>
</feature>
<dbReference type="InterPro" id="IPR036938">
    <property type="entry name" value="PAP2/HPO_sf"/>
</dbReference>
<feature type="transmembrane region" description="Helical" evidence="1">
    <location>
        <begin position="157"/>
        <end position="178"/>
    </location>
</feature>
<dbReference type="EMBL" id="AM279694">
    <property type="protein sequence ID" value="CAK50930.1"/>
    <property type="molecule type" value="Genomic_DNA"/>
</dbReference>
<feature type="transmembrane region" description="Helical" evidence="1">
    <location>
        <begin position="131"/>
        <end position="151"/>
    </location>
</feature>
<sequence>MTSAVRCRCDGGRIRSTGVARQGAWVSERETTVVTERETDAALAAHFREASGMPARSDARCAWLISDGFEPRNWMLALAPLVGWRADGATGVGWGLLAALFTSVLPSVVLRLGERRSYWSDRHVRQRRDRLVAGPVVLLSVITGTGLLYGLGATSAVCALVAAMVAVLLVLMVITFFWKVSVHCAVAAGALAVLASLHGPWWALSAPLVALIGWSRVRLGCHTVAQVAVGACVGAVVGGVAFALLR</sequence>
<protein>
    <submittedName>
        <fullName evidence="2">Uncharacterized protein</fullName>
    </submittedName>
</protein>